<evidence type="ECO:0000313" key="1">
    <source>
        <dbReference type="EMBL" id="MBW89352.1"/>
    </source>
</evidence>
<reference evidence="1" key="1">
    <citation type="submission" date="2018-02" db="EMBL/GenBank/DDBJ databases">
        <title>Rhizophora mucronata_Transcriptome.</title>
        <authorList>
            <person name="Meera S.P."/>
            <person name="Sreeshan A."/>
            <person name="Augustine A."/>
        </authorList>
    </citation>
    <scope>NUCLEOTIDE SEQUENCE</scope>
    <source>
        <tissue evidence="1">Leaf</tissue>
    </source>
</reference>
<protein>
    <submittedName>
        <fullName evidence="1">Uncharacterized protein</fullName>
    </submittedName>
</protein>
<dbReference type="EMBL" id="GGEC01008869">
    <property type="protein sequence ID" value="MBW89352.1"/>
    <property type="molecule type" value="Transcribed_RNA"/>
</dbReference>
<accession>A0A2P2J790</accession>
<proteinExistence type="predicted"/>
<name>A0A2P2J790_RHIMU</name>
<organism evidence="1">
    <name type="scientific">Rhizophora mucronata</name>
    <name type="common">Asiatic mangrove</name>
    <dbReference type="NCBI Taxonomy" id="61149"/>
    <lineage>
        <taxon>Eukaryota</taxon>
        <taxon>Viridiplantae</taxon>
        <taxon>Streptophyta</taxon>
        <taxon>Embryophyta</taxon>
        <taxon>Tracheophyta</taxon>
        <taxon>Spermatophyta</taxon>
        <taxon>Magnoliopsida</taxon>
        <taxon>eudicotyledons</taxon>
        <taxon>Gunneridae</taxon>
        <taxon>Pentapetalae</taxon>
        <taxon>rosids</taxon>
        <taxon>fabids</taxon>
        <taxon>Malpighiales</taxon>
        <taxon>Rhizophoraceae</taxon>
        <taxon>Rhizophora</taxon>
    </lineage>
</organism>
<sequence>MKIHCFPSGELHQPQQMVHQTLQFVVTVQSQRTNAQFKFVREPLQNLILLMHGKESITTGLN</sequence>
<dbReference type="AlphaFoldDB" id="A0A2P2J790"/>